<dbReference type="Proteomes" id="UP000023152">
    <property type="component" value="Unassembled WGS sequence"/>
</dbReference>
<sequence>AKVKEVVAQNRLQSEQLEKLQDEIGKKDKEMQHVKDELMACKNERLPQKKKKKKKKQLGDEKYLKWLNGMNVKEKQEMAENVQGQPREQLMIWLQSKWKKEMENEQLHHTLFAIHISLALHPPIADTW</sequence>
<keyword evidence="3" id="KW-1185">Reference proteome</keyword>
<proteinExistence type="predicted"/>
<protein>
    <submittedName>
        <fullName evidence="2">Virulent strain associated lipoprotein</fullName>
    </submittedName>
</protein>
<dbReference type="EMBL" id="ASPP01035881">
    <property type="protein sequence ID" value="ETO02402.1"/>
    <property type="molecule type" value="Genomic_DNA"/>
</dbReference>
<evidence type="ECO:0000313" key="2">
    <source>
        <dbReference type="EMBL" id="ETO02402.1"/>
    </source>
</evidence>
<reference evidence="2 3" key="1">
    <citation type="journal article" date="2013" name="Curr. Biol.">
        <title>The Genome of the Foraminiferan Reticulomyxa filosa.</title>
        <authorList>
            <person name="Glockner G."/>
            <person name="Hulsmann N."/>
            <person name="Schleicher M."/>
            <person name="Noegel A.A."/>
            <person name="Eichinger L."/>
            <person name="Gallinger C."/>
            <person name="Pawlowski J."/>
            <person name="Sierra R."/>
            <person name="Euteneuer U."/>
            <person name="Pillet L."/>
            <person name="Moustafa A."/>
            <person name="Platzer M."/>
            <person name="Groth M."/>
            <person name="Szafranski K."/>
            <person name="Schliwa M."/>
        </authorList>
    </citation>
    <scope>NUCLEOTIDE SEQUENCE [LARGE SCALE GENOMIC DNA]</scope>
</reference>
<comment type="caution">
    <text evidence="2">The sequence shown here is derived from an EMBL/GenBank/DDBJ whole genome shotgun (WGS) entry which is preliminary data.</text>
</comment>
<evidence type="ECO:0000313" key="3">
    <source>
        <dbReference type="Proteomes" id="UP000023152"/>
    </source>
</evidence>
<keyword evidence="1" id="KW-0175">Coiled coil</keyword>
<feature type="non-terminal residue" evidence="2">
    <location>
        <position position="1"/>
    </location>
</feature>
<dbReference type="AlphaFoldDB" id="X6LMQ1"/>
<feature type="non-terminal residue" evidence="2">
    <location>
        <position position="128"/>
    </location>
</feature>
<accession>X6LMQ1</accession>
<feature type="coiled-coil region" evidence="1">
    <location>
        <begin position="3"/>
        <end position="37"/>
    </location>
</feature>
<gene>
    <name evidence="2" type="ORF">RFI_35034</name>
</gene>
<name>X6LMQ1_RETFI</name>
<evidence type="ECO:0000256" key="1">
    <source>
        <dbReference type="SAM" id="Coils"/>
    </source>
</evidence>
<organism evidence="2 3">
    <name type="scientific">Reticulomyxa filosa</name>
    <dbReference type="NCBI Taxonomy" id="46433"/>
    <lineage>
        <taxon>Eukaryota</taxon>
        <taxon>Sar</taxon>
        <taxon>Rhizaria</taxon>
        <taxon>Retaria</taxon>
        <taxon>Foraminifera</taxon>
        <taxon>Monothalamids</taxon>
        <taxon>Reticulomyxidae</taxon>
        <taxon>Reticulomyxa</taxon>
    </lineage>
</organism>
<keyword evidence="2" id="KW-0449">Lipoprotein</keyword>